<dbReference type="CDD" id="cd04301">
    <property type="entry name" value="NAT_SF"/>
    <property type="match status" value="1"/>
</dbReference>
<protein>
    <recommendedName>
        <fullName evidence="4">N-acetyltransferase domain-containing protein</fullName>
    </recommendedName>
</protein>
<evidence type="ECO:0000313" key="3">
    <source>
        <dbReference type="Proteomes" id="UP000007800"/>
    </source>
</evidence>
<accession>C5L6M9</accession>
<evidence type="ECO:0000256" key="1">
    <source>
        <dbReference type="SAM" id="MobiDB-lite"/>
    </source>
</evidence>
<dbReference type="Proteomes" id="UP000007800">
    <property type="component" value="Unassembled WGS sequence"/>
</dbReference>
<reference evidence="2 3" key="1">
    <citation type="submission" date="2008-07" db="EMBL/GenBank/DDBJ databases">
        <authorList>
            <person name="El-Sayed N."/>
            <person name="Caler E."/>
            <person name="Inman J."/>
            <person name="Amedeo P."/>
            <person name="Hass B."/>
            <person name="Wortman J."/>
        </authorList>
    </citation>
    <scope>NUCLEOTIDE SEQUENCE [LARGE SCALE GENOMIC DNA]</scope>
    <source>
        <strain evidence="3">ATCC 50983 / TXsc</strain>
    </source>
</reference>
<dbReference type="InterPro" id="IPR016181">
    <property type="entry name" value="Acyl_CoA_acyltransferase"/>
</dbReference>
<dbReference type="AlphaFoldDB" id="C5L6M9"/>
<feature type="region of interest" description="Disordered" evidence="1">
    <location>
        <begin position="1"/>
        <end position="25"/>
    </location>
</feature>
<evidence type="ECO:0008006" key="4">
    <source>
        <dbReference type="Google" id="ProtNLM"/>
    </source>
</evidence>
<gene>
    <name evidence="2" type="ORF">Pmar_PMAR024098</name>
</gene>
<evidence type="ECO:0000313" key="2">
    <source>
        <dbReference type="EMBL" id="EER07690.1"/>
    </source>
</evidence>
<proteinExistence type="predicted"/>
<keyword evidence="3" id="KW-1185">Reference proteome</keyword>
<dbReference type="SUPFAM" id="SSF55729">
    <property type="entry name" value="Acyl-CoA N-acyltransferases (Nat)"/>
    <property type="match status" value="1"/>
</dbReference>
<dbReference type="GeneID" id="9042405"/>
<organism evidence="3">
    <name type="scientific">Perkinsus marinus (strain ATCC 50983 / TXsc)</name>
    <dbReference type="NCBI Taxonomy" id="423536"/>
    <lineage>
        <taxon>Eukaryota</taxon>
        <taxon>Sar</taxon>
        <taxon>Alveolata</taxon>
        <taxon>Perkinsozoa</taxon>
        <taxon>Perkinsea</taxon>
        <taxon>Perkinsida</taxon>
        <taxon>Perkinsidae</taxon>
        <taxon>Perkinsus</taxon>
    </lineage>
</organism>
<dbReference type="RefSeq" id="XP_002775874.1">
    <property type="nucleotide sequence ID" value="XM_002775828.1"/>
</dbReference>
<feature type="compositionally biased region" description="Basic and acidic residues" evidence="1">
    <location>
        <begin position="1"/>
        <end position="18"/>
    </location>
</feature>
<dbReference type="EMBL" id="GG679769">
    <property type="protein sequence ID" value="EER07690.1"/>
    <property type="molecule type" value="Genomic_DNA"/>
</dbReference>
<name>C5L6M9_PERM5</name>
<dbReference type="InParanoid" id="C5L6M9"/>
<sequence>MDIPDYRTPDDIKTAIKDHRPKGSKNGEIGEISLVYVLKAWRRQGIALTLLSETFKEVIPTMNFPVKQ</sequence>
<dbReference type="Gene3D" id="3.40.630.30">
    <property type="match status" value="1"/>
</dbReference>